<dbReference type="OrthoDB" id="364892at2759"/>
<feature type="domain" description="Tr-type G" evidence="1">
    <location>
        <begin position="41"/>
        <end position="240"/>
    </location>
</feature>
<dbReference type="PANTHER" id="PTHR42908:SF8">
    <property type="entry name" value="TR-TYPE G DOMAIN-CONTAINING PROTEIN"/>
    <property type="match status" value="1"/>
</dbReference>
<proteinExistence type="predicted"/>
<dbReference type="Gene3D" id="3.30.70.870">
    <property type="entry name" value="Elongation Factor G (Translational Gtpase), domain 3"/>
    <property type="match status" value="1"/>
</dbReference>
<dbReference type="InterPro" id="IPR035647">
    <property type="entry name" value="EFG_III/V"/>
</dbReference>
<dbReference type="SUPFAM" id="SSF52540">
    <property type="entry name" value="P-loop containing nucleoside triphosphate hydrolases"/>
    <property type="match status" value="1"/>
</dbReference>
<dbReference type="Pfam" id="PF00679">
    <property type="entry name" value="EFG_C"/>
    <property type="match status" value="1"/>
</dbReference>
<dbReference type="SUPFAM" id="SSF54980">
    <property type="entry name" value="EF-G C-terminal domain-like"/>
    <property type="match status" value="2"/>
</dbReference>
<dbReference type="Pfam" id="PF21018">
    <property type="entry name" value="BipA_C"/>
    <property type="match status" value="1"/>
</dbReference>
<dbReference type="Proteomes" id="UP000541610">
    <property type="component" value="Unassembled WGS sequence"/>
</dbReference>
<dbReference type="InterPro" id="IPR009000">
    <property type="entry name" value="Transl_B-barrel_sf"/>
</dbReference>
<dbReference type="NCBIfam" id="TIGR00231">
    <property type="entry name" value="small_GTP"/>
    <property type="match status" value="1"/>
</dbReference>
<name>A0A7J6PA02_PEROL</name>
<dbReference type="PANTHER" id="PTHR42908">
    <property type="entry name" value="TRANSLATION ELONGATION FACTOR-RELATED"/>
    <property type="match status" value="1"/>
</dbReference>
<dbReference type="Gene3D" id="2.40.50.250">
    <property type="entry name" value="bipa protein"/>
    <property type="match status" value="1"/>
</dbReference>
<dbReference type="InterPro" id="IPR000640">
    <property type="entry name" value="EFG_V-like"/>
</dbReference>
<evidence type="ECO:0000313" key="2">
    <source>
        <dbReference type="EMBL" id="KAF4692707.1"/>
    </source>
</evidence>
<dbReference type="InterPro" id="IPR048876">
    <property type="entry name" value="BipA_C"/>
</dbReference>
<dbReference type="SUPFAM" id="SSF50447">
    <property type="entry name" value="Translation proteins"/>
    <property type="match status" value="1"/>
</dbReference>
<accession>A0A7J6PA02</accession>
<dbReference type="GO" id="GO:0003924">
    <property type="term" value="F:GTPase activity"/>
    <property type="evidence" value="ECO:0007669"/>
    <property type="project" value="InterPro"/>
</dbReference>
<dbReference type="GO" id="GO:0005829">
    <property type="term" value="C:cytosol"/>
    <property type="evidence" value="ECO:0007669"/>
    <property type="project" value="TreeGrafter"/>
</dbReference>
<dbReference type="PRINTS" id="PR00315">
    <property type="entry name" value="ELONGATNFCT"/>
</dbReference>
<protein>
    <recommendedName>
        <fullName evidence="1">Tr-type G domain-containing protein</fullName>
    </recommendedName>
</protein>
<gene>
    <name evidence="2" type="ORF">FOZ60_012820</name>
</gene>
<dbReference type="GO" id="GO:1990904">
    <property type="term" value="C:ribonucleoprotein complex"/>
    <property type="evidence" value="ECO:0007669"/>
    <property type="project" value="TreeGrafter"/>
</dbReference>
<dbReference type="InterPro" id="IPR005225">
    <property type="entry name" value="Small_GTP-bd"/>
</dbReference>
<sequence length="658" mass="72880">MMALATGSRWVWPVSRSLARPLLGVSASTRGFSSGEAVPLDKIRNVAIIAHVDHGKTTLVDTLLRQTLQDGDKMSGSMDCNELEMERGITILSKVTRLEWKGHVLNIVDTPGHADFGGEVERVMSMVDGVVLLVDIVQGPRTQTKFVLQKALALPHVQPMVVINKADRTTDRSQDQIETEIFDLFCSLNATEQQLDYQTIYASARDGWAVTDYDHIKDESRRRNCYCVLDAIVDLIKPPIETRAEQNGDKFSMLVTTVEKPPSTMNLSWTSTGKIYSGSIKKGDLVYIKSSDGSIVGKEKVRELTVMKGLNREIVKSASTGDIVAATLGGNIVPSVADTICSAQEVEPIPSIPIDPPVMSLKLSVNTSPLAGKDGKFLTIEAMWKRLVRETTNNVAIKAERTPEKDGLIVKGRGELQLSILAEQMRREGFEMTVSQPTVVTRVVDGEKQEPYEEVVILAENELASIFADKLSSRGGELSELLPQKGNESLLKAVISSRNLMGFRTYVREKSQGKAVMMSTLVGFKKWQKSIPSSRDKVLISAGQGVCTEHDLVHMSHKGTLFVKPNDQVYIGQIIGVHNGDQELDMNPTKGKREQEIRRKNKEIKEVLPPHKPFTLDEALGFIEEDECVEITPNRLAIRKNTLDPGLRKSQRRKEGKN</sequence>
<evidence type="ECO:0000313" key="3">
    <source>
        <dbReference type="Proteomes" id="UP000541610"/>
    </source>
</evidence>
<dbReference type="InterPro" id="IPR000795">
    <property type="entry name" value="T_Tr_GTP-bd_dom"/>
</dbReference>
<dbReference type="AlphaFoldDB" id="A0A7J6PA02"/>
<comment type="caution">
    <text evidence="2">The sequence shown here is derived from an EMBL/GenBank/DDBJ whole genome shotgun (WGS) entry which is preliminary data.</text>
</comment>
<dbReference type="Gene3D" id="3.30.70.240">
    <property type="match status" value="1"/>
</dbReference>
<dbReference type="EMBL" id="JABANP010000056">
    <property type="protein sequence ID" value="KAF4692707.1"/>
    <property type="molecule type" value="Genomic_DNA"/>
</dbReference>
<evidence type="ECO:0000259" key="1">
    <source>
        <dbReference type="PROSITE" id="PS51722"/>
    </source>
</evidence>
<dbReference type="InterPro" id="IPR027417">
    <property type="entry name" value="P-loop_NTPase"/>
</dbReference>
<dbReference type="Gene3D" id="3.40.50.300">
    <property type="entry name" value="P-loop containing nucleotide triphosphate hydrolases"/>
    <property type="match status" value="1"/>
</dbReference>
<dbReference type="GO" id="GO:0005525">
    <property type="term" value="F:GTP binding"/>
    <property type="evidence" value="ECO:0007669"/>
    <property type="project" value="InterPro"/>
</dbReference>
<organism evidence="2 3">
    <name type="scientific">Perkinsus olseni</name>
    <name type="common">Perkinsus atlanticus</name>
    <dbReference type="NCBI Taxonomy" id="32597"/>
    <lineage>
        <taxon>Eukaryota</taxon>
        <taxon>Sar</taxon>
        <taxon>Alveolata</taxon>
        <taxon>Perkinsozoa</taxon>
        <taxon>Perkinsea</taxon>
        <taxon>Perkinsida</taxon>
        <taxon>Perkinsidae</taxon>
        <taxon>Perkinsus</taxon>
    </lineage>
</organism>
<dbReference type="InterPro" id="IPR042116">
    <property type="entry name" value="TypA/BipA_C"/>
</dbReference>
<reference evidence="2 3" key="1">
    <citation type="submission" date="2020-04" db="EMBL/GenBank/DDBJ databases">
        <title>Perkinsus olseni comparative genomics.</title>
        <authorList>
            <person name="Bogema D.R."/>
        </authorList>
    </citation>
    <scope>NUCLEOTIDE SEQUENCE [LARGE SCALE GENOMIC DNA]</scope>
    <source>
        <strain evidence="2">00978-12</strain>
    </source>
</reference>
<dbReference type="PROSITE" id="PS51722">
    <property type="entry name" value="G_TR_2"/>
    <property type="match status" value="1"/>
</dbReference>
<dbReference type="Pfam" id="PF00009">
    <property type="entry name" value="GTP_EFTU"/>
    <property type="match status" value="1"/>
</dbReference>
<dbReference type="Gene3D" id="2.40.30.10">
    <property type="entry name" value="Translation factors"/>
    <property type="match status" value="1"/>
</dbReference>